<name>A0A0F9SJD0_9ZZZZ</name>
<dbReference type="EMBL" id="LAZR01000434">
    <property type="protein sequence ID" value="KKN69065.1"/>
    <property type="molecule type" value="Genomic_DNA"/>
</dbReference>
<organism evidence="1">
    <name type="scientific">marine sediment metagenome</name>
    <dbReference type="NCBI Taxonomy" id="412755"/>
    <lineage>
        <taxon>unclassified sequences</taxon>
        <taxon>metagenomes</taxon>
        <taxon>ecological metagenomes</taxon>
    </lineage>
</organism>
<sequence length="122" mass="13107">MSEQTITLNKRGRKLPLTSELECGCKLTMHALGFTTFTFCKMHEAASTMLAALEACEWGDNEHGPRCPSCGYYKAAGVSSRSGKHHSHCIVGKAIAAARSEPAQQGTGLEVNVRLPAEDDTP</sequence>
<proteinExistence type="predicted"/>
<dbReference type="AlphaFoldDB" id="A0A0F9SJD0"/>
<protein>
    <submittedName>
        <fullName evidence="1">Uncharacterized protein</fullName>
    </submittedName>
</protein>
<gene>
    <name evidence="1" type="ORF">LCGC14_0445370</name>
</gene>
<reference evidence="1" key="1">
    <citation type="journal article" date="2015" name="Nature">
        <title>Complex archaea that bridge the gap between prokaryotes and eukaryotes.</title>
        <authorList>
            <person name="Spang A."/>
            <person name="Saw J.H."/>
            <person name="Jorgensen S.L."/>
            <person name="Zaremba-Niedzwiedzka K."/>
            <person name="Martijn J."/>
            <person name="Lind A.E."/>
            <person name="van Eijk R."/>
            <person name="Schleper C."/>
            <person name="Guy L."/>
            <person name="Ettema T.J."/>
        </authorList>
    </citation>
    <scope>NUCLEOTIDE SEQUENCE</scope>
</reference>
<accession>A0A0F9SJD0</accession>
<evidence type="ECO:0000313" key="1">
    <source>
        <dbReference type="EMBL" id="KKN69065.1"/>
    </source>
</evidence>
<comment type="caution">
    <text evidence="1">The sequence shown here is derived from an EMBL/GenBank/DDBJ whole genome shotgun (WGS) entry which is preliminary data.</text>
</comment>